<feature type="compositionally biased region" description="Basic and acidic residues" evidence="1">
    <location>
        <begin position="35"/>
        <end position="44"/>
    </location>
</feature>
<feature type="compositionally biased region" description="Acidic residues" evidence="1">
    <location>
        <begin position="1"/>
        <end position="22"/>
    </location>
</feature>
<dbReference type="AlphaFoldDB" id="A0A699SP35"/>
<proteinExistence type="predicted"/>
<comment type="caution">
    <text evidence="2">The sequence shown here is derived from an EMBL/GenBank/DDBJ whole genome shotgun (WGS) entry which is preliminary data.</text>
</comment>
<feature type="non-terminal residue" evidence="2">
    <location>
        <position position="1"/>
    </location>
</feature>
<accession>A0A699SP35</accession>
<dbReference type="EMBL" id="BKCJ011173094">
    <property type="protein sequence ID" value="GFC98597.1"/>
    <property type="molecule type" value="Genomic_DNA"/>
</dbReference>
<evidence type="ECO:0000256" key="1">
    <source>
        <dbReference type="SAM" id="MobiDB-lite"/>
    </source>
</evidence>
<feature type="region of interest" description="Disordered" evidence="1">
    <location>
        <begin position="1"/>
        <end position="44"/>
    </location>
</feature>
<organism evidence="2">
    <name type="scientific">Tanacetum cinerariifolium</name>
    <name type="common">Dalmatian daisy</name>
    <name type="synonym">Chrysanthemum cinerariifolium</name>
    <dbReference type="NCBI Taxonomy" id="118510"/>
    <lineage>
        <taxon>Eukaryota</taxon>
        <taxon>Viridiplantae</taxon>
        <taxon>Streptophyta</taxon>
        <taxon>Embryophyta</taxon>
        <taxon>Tracheophyta</taxon>
        <taxon>Spermatophyta</taxon>
        <taxon>Magnoliopsida</taxon>
        <taxon>eudicotyledons</taxon>
        <taxon>Gunneridae</taxon>
        <taxon>Pentapetalae</taxon>
        <taxon>asterids</taxon>
        <taxon>campanulids</taxon>
        <taxon>Asterales</taxon>
        <taxon>Asteraceae</taxon>
        <taxon>Asteroideae</taxon>
        <taxon>Anthemideae</taxon>
        <taxon>Anthemidinae</taxon>
        <taxon>Tanacetum</taxon>
    </lineage>
</organism>
<evidence type="ECO:0000313" key="2">
    <source>
        <dbReference type="EMBL" id="GFC98597.1"/>
    </source>
</evidence>
<gene>
    <name evidence="2" type="ORF">Tci_870567</name>
</gene>
<name>A0A699SP35_TANCI</name>
<protein>
    <submittedName>
        <fullName evidence="2">Uncharacterized protein</fullName>
    </submittedName>
</protein>
<sequence length="137" mass="15792">SDDDEELSLNLNADEEEENQEDEYGHNADMTNAKQDGEDQHNASHELGFVQEEEDAHVTLTTVHDKTKRPMKSSLVSSDFTNFSSIFKFNKRVTNLERELLEMKQVDQYAQAISFIPVIVDRYVDNKLEEAIQKAIR</sequence>
<reference evidence="2" key="1">
    <citation type="journal article" date="2019" name="Sci. Rep.">
        <title>Draft genome of Tanacetum cinerariifolium, the natural source of mosquito coil.</title>
        <authorList>
            <person name="Yamashiro T."/>
            <person name="Shiraishi A."/>
            <person name="Satake H."/>
            <person name="Nakayama K."/>
        </authorList>
    </citation>
    <scope>NUCLEOTIDE SEQUENCE</scope>
</reference>